<gene>
    <name evidence="2" type="ordered locus">Trad_0258</name>
</gene>
<name>D7CY38_TRURR</name>
<feature type="transmembrane region" description="Helical" evidence="1">
    <location>
        <begin position="208"/>
        <end position="231"/>
    </location>
</feature>
<dbReference type="eggNOG" id="COG0501">
    <property type="taxonomic scope" value="Bacteria"/>
</dbReference>
<dbReference type="HOGENOM" id="CLU_743827_0_0_0"/>
<protein>
    <submittedName>
        <fullName evidence="2">Uncharacterized protein</fullName>
    </submittedName>
</protein>
<feature type="transmembrane region" description="Helical" evidence="1">
    <location>
        <begin position="48"/>
        <end position="71"/>
    </location>
</feature>
<dbReference type="KEGG" id="tra:Trad_0258"/>
<feature type="transmembrane region" description="Helical" evidence="1">
    <location>
        <begin position="237"/>
        <end position="258"/>
    </location>
</feature>
<keyword evidence="1" id="KW-1133">Transmembrane helix</keyword>
<feature type="transmembrane region" description="Helical" evidence="1">
    <location>
        <begin position="92"/>
        <end position="110"/>
    </location>
</feature>
<evidence type="ECO:0000313" key="2">
    <source>
        <dbReference type="EMBL" id="ADI13398.1"/>
    </source>
</evidence>
<organism evidence="2 3">
    <name type="scientific">Truepera radiovictrix (strain DSM 17093 / CIP 108686 / LMG 22925 / RQ-24)</name>
    <dbReference type="NCBI Taxonomy" id="649638"/>
    <lineage>
        <taxon>Bacteria</taxon>
        <taxon>Thermotogati</taxon>
        <taxon>Deinococcota</taxon>
        <taxon>Deinococci</taxon>
        <taxon>Trueperales</taxon>
        <taxon>Trueperaceae</taxon>
        <taxon>Truepera</taxon>
    </lineage>
</organism>
<dbReference type="STRING" id="649638.Trad_0258"/>
<feature type="transmembrane region" description="Helical" evidence="1">
    <location>
        <begin position="116"/>
        <end position="135"/>
    </location>
</feature>
<feature type="transmembrane region" description="Helical" evidence="1">
    <location>
        <begin position="7"/>
        <end position="28"/>
    </location>
</feature>
<keyword evidence="1" id="KW-0812">Transmembrane</keyword>
<keyword evidence="3" id="KW-1185">Reference proteome</keyword>
<dbReference type="Proteomes" id="UP000000379">
    <property type="component" value="Chromosome"/>
</dbReference>
<evidence type="ECO:0000313" key="3">
    <source>
        <dbReference type="Proteomes" id="UP000000379"/>
    </source>
</evidence>
<reference evidence="2 3" key="2">
    <citation type="journal article" date="2011" name="Stand. Genomic Sci.">
        <title>Complete genome sequence of Truepera radiovictrix type strain (RQ-24).</title>
        <authorList>
            <person name="Ivanova N."/>
            <person name="Rohde C."/>
            <person name="Munk C."/>
            <person name="Nolan M."/>
            <person name="Lucas S."/>
            <person name="Del Rio T.G."/>
            <person name="Tice H."/>
            <person name="Deshpande S."/>
            <person name="Cheng J.F."/>
            <person name="Tapia R."/>
            <person name="Han C."/>
            <person name="Goodwin L."/>
            <person name="Pitluck S."/>
            <person name="Liolios K."/>
            <person name="Mavromatis K."/>
            <person name="Mikhailova N."/>
            <person name="Pati A."/>
            <person name="Chen A."/>
            <person name="Palaniappan K."/>
            <person name="Land M."/>
            <person name="Hauser L."/>
            <person name="Chang Y.J."/>
            <person name="Jeffries C.D."/>
            <person name="Brambilla E."/>
            <person name="Rohde M."/>
            <person name="Goker M."/>
            <person name="Tindall B.J."/>
            <person name="Woyke T."/>
            <person name="Bristow J."/>
            <person name="Eisen J.A."/>
            <person name="Markowitz V."/>
            <person name="Hugenholtz P."/>
            <person name="Kyrpides N.C."/>
            <person name="Klenk H.P."/>
            <person name="Lapidus A."/>
        </authorList>
    </citation>
    <scope>NUCLEOTIDE SEQUENCE [LARGE SCALE GENOMIC DNA]</scope>
    <source>
        <strain evidence="3">DSM 17093 / CIP 108686 / LMG 22925 / RQ-24</strain>
    </source>
</reference>
<dbReference type="EMBL" id="CP002049">
    <property type="protein sequence ID" value="ADI13398.1"/>
    <property type="molecule type" value="Genomic_DNA"/>
</dbReference>
<accession>D7CY38</accession>
<dbReference type="AlphaFoldDB" id="D7CY38"/>
<reference evidence="3" key="1">
    <citation type="submission" date="2010-05" db="EMBL/GenBank/DDBJ databases">
        <title>The complete genome of Truepera radiovictris DSM 17093.</title>
        <authorList>
            <consortium name="US DOE Joint Genome Institute (JGI-PGF)"/>
            <person name="Lucas S."/>
            <person name="Copeland A."/>
            <person name="Lapidus A."/>
            <person name="Glavina del Rio T."/>
            <person name="Dalin E."/>
            <person name="Tice H."/>
            <person name="Bruce D."/>
            <person name="Goodwin L."/>
            <person name="Pitluck S."/>
            <person name="Kyrpides N."/>
            <person name="Mavromatis K."/>
            <person name="Ovchinnikova G."/>
            <person name="Munk A.C."/>
            <person name="Detter J.C."/>
            <person name="Han C."/>
            <person name="Tapia R."/>
            <person name="Land M."/>
            <person name="Hauser L."/>
            <person name="Markowitz V."/>
            <person name="Cheng J.-F."/>
            <person name="Hugenholtz P."/>
            <person name="Woyke T."/>
            <person name="Wu D."/>
            <person name="Tindall B."/>
            <person name="Pomrenke H.G."/>
            <person name="Brambilla E."/>
            <person name="Klenk H.-P."/>
            <person name="Eisen J.A."/>
        </authorList>
    </citation>
    <scope>NUCLEOTIDE SEQUENCE [LARGE SCALE GENOMIC DNA]</scope>
    <source>
        <strain evidence="3">DSM 17093 / CIP 108686 / LMG 22925 / RQ-24</strain>
    </source>
</reference>
<dbReference type="RefSeq" id="WP_013176778.1">
    <property type="nucleotide sequence ID" value="NC_014221.1"/>
</dbReference>
<proteinExistence type="predicted"/>
<keyword evidence="1" id="KW-0472">Membrane</keyword>
<evidence type="ECO:0000256" key="1">
    <source>
        <dbReference type="SAM" id="Phobius"/>
    </source>
</evidence>
<sequence>MSYARARLYLGISCVGMWTVLSLFLLGFRVPERVFSVSTLPSWSDLTQLVGATFVYAFLQGAFDLFGGYVLPKEYGRSDEALSTFMLRWFRGAALHGALLVLFGLALLNASRLGGFALALALFLALSALLVWGQVPLAKLVGGLSAAPHRAPQGALVLRAPQRHFTGGVAGPPRRSRVVLPEAWGRDPGGAAYDALVRRKEALLARGAYARGLLLALGWNTVGFALAYAAAGGAAHVAGLVSLSLWSTLWAFIGLLLLPTPSRVGVFAADRYALEAGVDRAALASALVRLERDQDDEPSRPKGVETIFHPIPATQRRLAALAASGPAPAEHWAPWHPARLALFLAWANLSLLSRAVHCNIGRPEVWVFLPSD</sequence>
<dbReference type="OrthoDB" id="258397at2"/>